<organism evidence="1 2">
    <name type="scientific">Naganishia cerealis</name>
    <dbReference type="NCBI Taxonomy" id="610337"/>
    <lineage>
        <taxon>Eukaryota</taxon>
        <taxon>Fungi</taxon>
        <taxon>Dikarya</taxon>
        <taxon>Basidiomycota</taxon>
        <taxon>Agaricomycotina</taxon>
        <taxon>Tremellomycetes</taxon>
        <taxon>Filobasidiales</taxon>
        <taxon>Filobasidiaceae</taxon>
        <taxon>Naganishia</taxon>
    </lineage>
</organism>
<reference evidence="1" key="1">
    <citation type="submission" date="2023-04" db="EMBL/GenBank/DDBJ databases">
        <title>Draft Genome sequencing of Naganishia species isolated from polar environments using Oxford Nanopore Technology.</title>
        <authorList>
            <person name="Leo P."/>
            <person name="Venkateswaran K."/>
        </authorList>
    </citation>
    <scope>NUCLEOTIDE SEQUENCE</scope>
    <source>
        <strain evidence="1">MNA-CCFEE 5261</strain>
    </source>
</reference>
<evidence type="ECO:0000313" key="2">
    <source>
        <dbReference type="Proteomes" id="UP001241377"/>
    </source>
</evidence>
<dbReference type="Proteomes" id="UP001241377">
    <property type="component" value="Unassembled WGS sequence"/>
</dbReference>
<accession>A0ACC2VRB7</accession>
<sequence length="282" mass="31552">MTTSAGGDDLDDGLEYNVSLSEDEGTAVNTEEIKLPLGSADDNDEADEPSSGNKRKHKSSALKEKKRIKMETDMQTKKNLSKEVSPEIIADFVNSKISQKNPDLSSLELSELYFTKTDFRSTSDFTDERTLNNLGDFILLRFKNMLPAGSKKSKKSSKSEEQKDQDERKFIAVLSMSALRACDVHRATRDLSGSSLKLINKNKLDVDLKLVKTTRSRVLCCTPGRLAKVLASEDAPLKKSEVKILILDNSYLDKKLQNVWDIKETTEVLKELTLSGSKVYLY</sequence>
<keyword evidence="2" id="KW-1185">Reference proteome</keyword>
<evidence type="ECO:0000313" key="1">
    <source>
        <dbReference type="EMBL" id="KAJ9101600.1"/>
    </source>
</evidence>
<protein>
    <submittedName>
        <fullName evidence="1">Uncharacterized protein</fullName>
    </submittedName>
</protein>
<proteinExistence type="predicted"/>
<gene>
    <name evidence="1" type="ORF">QFC19_005097</name>
</gene>
<dbReference type="EMBL" id="JASBWR010000056">
    <property type="protein sequence ID" value="KAJ9101600.1"/>
    <property type="molecule type" value="Genomic_DNA"/>
</dbReference>
<comment type="caution">
    <text evidence="1">The sequence shown here is derived from an EMBL/GenBank/DDBJ whole genome shotgun (WGS) entry which is preliminary data.</text>
</comment>
<name>A0ACC2VRB7_9TREE</name>